<comment type="similarity">
    <text evidence="1">Belongs to the EndA/NucM nuclease family.</text>
</comment>
<keyword evidence="2" id="KW-0540">Nuclease</keyword>
<dbReference type="PROSITE" id="PS51257">
    <property type="entry name" value="PROKAR_LIPOPROTEIN"/>
    <property type="match status" value="1"/>
</dbReference>
<proteinExistence type="inferred from homology"/>
<dbReference type="Pfam" id="PF04231">
    <property type="entry name" value="Endonuclease_1"/>
    <property type="match status" value="1"/>
</dbReference>
<evidence type="ECO:0000313" key="6">
    <source>
        <dbReference type="Proteomes" id="UP001434737"/>
    </source>
</evidence>
<evidence type="ECO:0000313" key="5">
    <source>
        <dbReference type="EMBL" id="XAM18948.1"/>
    </source>
</evidence>
<protein>
    <submittedName>
        <fullName evidence="5">Endonuclease</fullName>
    </submittedName>
</protein>
<dbReference type="InterPro" id="IPR007346">
    <property type="entry name" value="Endonuclease-I"/>
</dbReference>
<dbReference type="Proteomes" id="UP001434737">
    <property type="component" value="Chromosome"/>
</dbReference>
<feature type="signal peptide" evidence="4">
    <location>
        <begin position="1"/>
        <end position="18"/>
    </location>
</feature>
<dbReference type="RefSeq" id="WP_343354185.1">
    <property type="nucleotide sequence ID" value="NZ_CP145316.1"/>
</dbReference>
<reference evidence="5 6" key="1">
    <citation type="submission" date="2024-02" db="EMBL/GenBank/DDBJ databases">
        <title>Genome and pathogenicity analysis of Helicobacter mastomyrinus isolated from mice.</title>
        <authorList>
            <person name="Zhu L."/>
        </authorList>
    </citation>
    <scope>NUCLEOTIDE SEQUENCE [LARGE SCALE GENOMIC DNA]</scope>
    <source>
        <strain evidence="5 6">Hm-17</strain>
    </source>
</reference>
<gene>
    <name evidence="5" type="ORF">V3I05_04525</name>
</gene>
<accession>A0ABZ3F9X1</accession>
<evidence type="ECO:0000256" key="3">
    <source>
        <dbReference type="ARBA" id="ARBA00022801"/>
    </source>
</evidence>
<evidence type="ECO:0000256" key="4">
    <source>
        <dbReference type="SAM" id="SignalP"/>
    </source>
</evidence>
<name>A0ABZ3F9X1_9HELI</name>
<keyword evidence="5" id="KW-0255">Endonuclease</keyword>
<dbReference type="PANTHER" id="PTHR33607">
    <property type="entry name" value="ENDONUCLEASE-1"/>
    <property type="match status" value="1"/>
</dbReference>
<sequence>MRFLFFALYAAFLLCACASYNPQESFQASPLSFSQSKVTLQKAYKEQDFREEFYCGVEFEPDTLRILPSKDYTPRNALTKANKPNVRVQRIEFEHIMPAHRFGNTLPCWQNGGRKACAKDKEFRQMEADMRNLVPAIGEINADRNNFSFDEPPIDISYTQYGACEVYTDFKTKKFYPRVESRGIIARIYLYMSKRYDIRLSKEEESLMRKWDKLYPPSDYEKRLLRTQGALP</sequence>
<dbReference type="PANTHER" id="PTHR33607:SF2">
    <property type="entry name" value="ENDONUCLEASE-1"/>
    <property type="match status" value="1"/>
</dbReference>
<dbReference type="SUPFAM" id="SSF54060">
    <property type="entry name" value="His-Me finger endonucleases"/>
    <property type="match status" value="1"/>
</dbReference>
<keyword evidence="3" id="KW-0378">Hydrolase</keyword>
<dbReference type="InterPro" id="IPR044925">
    <property type="entry name" value="His-Me_finger_sf"/>
</dbReference>
<keyword evidence="4" id="KW-0732">Signal</keyword>
<evidence type="ECO:0000256" key="2">
    <source>
        <dbReference type="ARBA" id="ARBA00022722"/>
    </source>
</evidence>
<keyword evidence="6" id="KW-1185">Reference proteome</keyword>
<dbReference type="GO" id="GO:0004519">
    <property type="term" value="F:endonuclease activity"/>
    <property type="evidence" value="ECO:0007669"/>
    <property type="project" value="UniProtKB-KW"/>
</dbReference>
<dbReference type="EMBL" id="CP145316">
    <property type="protein sequence ID" value="XAM18948.1"/>
    <property type="molecule type" value="Genomic_DNA"/>
</dbReference>
<feature type="chain" id="PRO_5046567777" evidence="4">
    <location>
        <begin position="19"/>
        <end position="232"/>
    </location>
</feature>
<evidence type="ECO:0000256" key="1">
    <source>
        <dbReference type="ARBA" id="ARBA00006429"/>
    </source>
</evidence>
<organism evidence="5 6">
    <name type="scientific">Helicobacter mastomyrinus</name>
    <dbReference type="NCBI Taxonomy" id="287948"/>
    <lineage>
        <taxon>Bacteria</taxon>
        <taxon>Pseudomonadati</taxon>
        <taxon>Campylobacterota</taxon>
        <taxon>Epsilonproteobacteria</taxon>
        <taxon>Campylobacterales</taxon>
        <taxon>Helicobacteraceae</taxon>
        <taxon>Helicobacter</taxon>
    </lineage>
</organism>